<protein>
    <submittedName>
        <fullName evidence="5">Uncharacterized protein</fullName>
    </submittedName>
</protein>
<dbReference type="Pfam" id="PF12796">
    <property type="entry name" value="Ank_2"/>
    <property type="match status" value="1"/>
</dbReference>
<name>A0A0B6YM85_9EUPU</name>
<dbReference type="SUPFAM" id="SSF50985">
    <property type="entry name" value="RCC1/BLIP-II"/>
    <property type="match status" value="1"/>
</dbReference>
<evidence type="ECO:0000256" key="3">
    <source>
        <dbReference type="PROSITE-ProRule" id="PRU00235"/>
    </source>
</evidence>
<dbReference type="Gene3D" id="1.25.40.20">
    <property type="entry name" value="Ankyrin repeat-containing domain"/>
    <property type="match status" value="1"/>
</dbReference>
<dbReference type="PANTHER" id="PTHR22872:SF2">
    <property type="entry name" value="INHIBITOR OF BRUTON TYROSINE KINASE"/>
    <property type="match status" value="1"/>
</dbReference>
<evidence type="ECO:0000256" key="4">
    <source>
        <dbReference type="SAM" id="MobiDB-lite"/>
    </source>
</evidence>
<feature type="region of interest" description="Disordered" evidence="4">
    <location>
        <begin position="91"/>
        <end position="116"/>
    </location>
</feature>
<dbReference type="InterPro" id="IPR009091">
    <property type="entry name" value="RCC1/BLIP-II"/>
</dbReference>
<dbReference type="Pfam" id="PF00415">
    <property type="entry name" value="RCC1"/>
    <property type="match status" value="1"/>
</dbReference>
<dbReference type="InterPro" id="IPR051625">
    <property type="entry name" value="Signaling_Regulatory_Domain"/>
</dbReference>
<feature type="repeat" description="ANK" evidence="2">
    <location>
        <begin position="27"/>
        <end position="59"/>
    </location>
</feature>
<evidence type="ECO:0000313" key="5">
    <source>
        <dbReference type="EMBL" id="CEK57329.1"/>
    </source>
</evidence>
<dbReference type="PROSITE" id="PS50088">
    <property type="entry name" value="ANK_REPEAT"/>
    <property type="match status" value="1"/>
</dbReference>
<gene>
    <name evidence="5" type="primary">ORF29892</name>
</gene>
<dbReference type="InterPro" id="IPR036770">
    <property type="entry name" value="Ankyrin_rpt-contain_sf"/>
</dbReference>
<proteinExistence type="predicted"/>
<evidence type="ECO:0000256" key="1">
    <source>
        <dbReference type="ARBA" id="ARBA00022737"/>
    </source>
</evidence>
<dbReference type="InterPro" id="IPR000408">
    <property type="entry name" value="Reg_chr_condens"/>
</dbReference>
<dbReference type="EMBL" id="HACG01010464">
    <property type="protein sequence ID" value="CEK57329.1"/>
    <property type="molecule type" value="Transcribed_RNA"/>
</dbReference>
<dbReference type="PROSITE" id="PS50012">
    <property type="entry name" value="RCC1_3"/>
    <property type="match status" value="1"/>
</dbReference>
<feature type="non-terminal residue" evidence="5">
    <location>
        <position position="116"/>
    </location>
</feature>
<feature type="non-terminal residue" evidence="5">
    <location>
        <position position="1"/>
    </location>
</feature>
<keyword evidence="2" id="KW-0040">ANK repeat</keyword>
<sequence length="116" mass="13052">ASCGKTEILQWLLEENLVDLNLKDLESGHTALHRSILYGQLACARLLMQYNADVQVRDLEGLSPLDIAMLDRPPQVVYTDKGPNEVYTWGENNNSTLGHPSPHKRISPEPVDLFKK</sequence>
<organism evidence="5">
    <name type="scientific">Arion vulgaris</name>
    <dbReference type="NCBI Taxonomy" id="1028688"/>
    <lineage>
        <taxon>Eukaryota</taxon>
        <taxon>Metazoa</taxon>
        <taxon>Spiralia</taxon>
        <taxon>Lophotrochozoa</taxon>
        <taxon>Mollusca</taxon>
        <taxon>Gastropoda</taxon>
        <taxon>Heterobranchia</taxon>
        <taxon>Euthyneura</taxon>
        <taxon>Panpulmonata</taxon>
        <taxon>Eupulmonata</taxon>
        <taxon>Stylommatophora</taxon>
        <taxon>Helicina</taxon>
        <taxon>Arionoidea</taxon>
        <taxon>Arionidae</taxon>
        <taxon>Arion</taxon>
    </lineage>
</organism>
<dbReference type="PROSITE" id="PS50297">
    <property type="entry name" value="ANK_REP_REGION"/>
    <property type="match status" value="1"/>
</dbReference>
<dbReference type="AlphaFoldDB" id="A0A0B6YM85"/>
<accession>A0A0B6YM85</accession>
<evidence type="ECO:0000256" key="2">
    <source>
        <dbReference type="PROSITE-ProRule" id="PRU00023"/>
    </source>
</evidence>
<dbReference type="PANTHER" id="PTHR22872">
    <property type="entry name" value="BTK-BINDING PROTEIN-RELATED"/>
    <property type="match status" value="1"/>
</dbReference>
<dbReference type="SUPFAM" id="SSF48403">
    <property type="entry name" value="Ankyrin repeat"/>
    <property type="match status" value="1"/>
</dbReference>
<dbReference type="InterPro" id="IPR002110">
    <property type="entry name" value="Ankyrin_rpt"/>
</dbReference>
<keyword evidence="1" id="KW-0677">Repeat</keyword>
<feature type="repeat" description="RCC1" evidence="3">
    <location>
        <begin position="84"/>
        <end position="116"/>
    </location>
</feature>
<reference evidence="5" key="1">
    <citation type="submission" date="2014-12" db="EMBL/GenBank/DDBJ databases">
        <title>Insight into the proteome of Arion vulgaris.</title>
        <authorList>
            <person name="Aradska J."/>
            <person name="Bulat T."/>
            <person name="Smidak R."/>
            <person name="Sarate P."/>
            <person name="Gangsoo J."/>
            <person name="Sialana F."/>
            <person name="Bilban M."/>
            <person name="Lubec G."/>
        </authorList>
    </citation>
    <scope>NUCLEOTIDE SEQUENCE</scope>
    <source>
        <tissue evidence="5">Skin</tissue>
    </source>
</reference>